<keyword evidence="2" id="KW-1185">Reference proteome</keyword>
<name>A0A2K9NK35_9PROT</name>
<evidence type="ECO:0000313" key="2">
    <source>
        <dbReference type="Proteomes" id="UP000234752"/>
    </source>
</evidence>
<reference evidence="1 2" key="1">
    <citation type="submission" date="2017-12" db="EMBL/GenBank/DDBJ databases">
        <title>Genomes of bacteria within cyanobacterial aggregates.</title>
        <authorList>
            <person name="Cai H."/>
        </authorList>
    </citation>
    <scope>NUCLEOTIDE SEQUENCE [LARGE SCALE GENOMIC DNA]</scope>
    <source>
        <strain evidence="1 2">TH16</strain>
        <plasmid evidence="1 2">unnamed1</plasmid>
    </source>
</reference>
<dbReference type="Pfam" id="PF13576">
    <property type="entry name" value="Pentapeptide_3"/>
    <property type="match status" value="1"/>
</dbReference>
<dbReference type="Gene3D" id="2.160.20.80">
    <property type="entry name" value="E3 ubiquitin-protein ligase SopA"/>
    <property type="match status" value="2"/>
</dbReference>
<dbReference type="InterPro" id="IPR001646">
    <property type="entry name" value="5peptide_repeat"/>
</dbReference>
<protein>
    <submittedName>
        <fullName evidence="1">Uncharacterized protein</fullName>
    </submittedName>
</protein>
<dbReference type="RefSeq" id="WP_102114904.1">
    <property type="nucleotide sequence ID" value="NZ_BMGN01000001.1"/>
</dbReference>
<dbReference type="Proteomes" id="UP000234752">
    <property type="component" value="Plasmid unnamed1"/>
</dbReference>
<accession>A0A2K9NK35</accession>
<proteinExistence type="predicted"/>
<dbReference type="OrthoDB" id="7876799at2"/>
<evidence type="ECO:0000313" key="1">
    <source>
        <dbReference type="EMBL" id="AUN33391.1"/>
    </source>
</evidence>
<organism evidence="1 2">
    <name type="scientific">Niveispirillum cyanobacteriorum</name>
    <dbReference type="NCBI Taxonomy" id="1612173"/>
    <lineage>
        <taxon>Bacteria</taxon>
        <taxon>Pseudomonadati</taxon>
        <taxon>Pseudomonadota</taxon>
        <taxon>Alphaproteobacteria</taxon>
        <taxon>Rhodospirillales</taxon>
        <taxon>Azospirillaceae</taxon>
        <taxon>Niveispirillum</taxon>
    </lineage>
</organism>
<dbReference type="EMBL" id="CP025613">
    <property type="protein sequence ID" value="AUN33391.1"/>
    <property type="molecule type" value="Genomic_DNA"/>
</dbReference>
<keyword evidence="1" id="KW-0614">Plasmid</keyword>
<geneLocation type="plasmid" evidence="1 2">
    <name>unnamed1</name>
</geneLocation>
<dbReference type="AlphaFoldDB" id="A0A2K9NK35"/>
<sequence length="543" mass="62912">MNEESKSWKMPDNNPWYILATLHNKHHPANERQDLNRKTWNRYFASYLNEEERHNISKIIPLDETIAYDDNELQEIQNIFQSKLNDNNSELPDVRKTIDFSGLLFINDIQFSGFIFLSCDFGNCLFEGNIDFTKSLFMHEIRFEAAEFRVAPKFQEAIFLQYTYFTDTEFSKGFDFRKSEFKAPVSFKSIKVEENADARFGGARFFREVDFTESKFGGNLFFGKAEFVGPSSFYECEFSKYGANFSGAIFSICADFRKSKFKGDVFFSNVYFPSIVESNPSEHSPPWPIHSDTFSGYIYLDGAEFLGTASFKETKFLGNSRFQNVIFRNKADFHKANFCSSVDFTNSELKGPTDFDGCQFKKSPPQLAGATLHPRTNWRRVIWPQLTGLRTDEVENLTDAYSCLKLEMDKQKRHHDELMFFSKELECRKVELGKIRGFPISLYEWTCDYGQSIILPLLWLFDLTLLGWNVIMSAYMLEITWDKALLASLVNSLGSFGVRKELMESLPKPASTGMQFFLMIQSIIALILLFLIGLGLRNRFRMK</sequence>
<dbReference type="KEGG" id="ncb:C0V82_23805"/>
<gene>
    <name evidence="1" type="ORF">C0V82_23805</name>
</gene>